<name>A0A210Q6V4_MIZYE</name>
<keyword evidence="8 9" id="KW-0472">Membrane</keyword>
<feature type="domain" description="Sphingomyelin synthase-like" evidence="10">
    <location>
        <begin position="164"/>
        <end position="236"/>
    </location>
</feature>
<keyword evidence="3" id="KW-0808">Transferase</keyword>
<dbReference type="PANTHER" id="PTHR21290:SF25">
    <property type="entry name" value="SPHINGOMYELIN SYNTHASE-RELATED PROTEIN 1"/>
    <property type="match status" value="1"/>
</dbReference>
<evidence type="ECO:0000256" key="5">
    <source>
        <dbReference type="ARBA" id="ARBA00022919"/>
    </source>
</evidence>
<keyword evidence="5" id="KW-0746">Sphingolipid metabolism</keyword>
<feature type="transmembrane region" description="Helical" evidence="9">
    <location>
        <begin position="168"/>
        <end position="185"/>
    </location>
</feature>
<reference evidence="11 12" key="1">
    <citation type="journal article" date="2017" name="Nat. Ecol. Evol.">
        <title>Scallop genome provides insights into evolution of bilaterian karyotype and development.</title>
        <authorList>
            <person name="Wang S."/>
            <person name="Zhang J."/>
            <person name="Jiao W."/>
            <person name="Li J."/>
            <person name="Xun X."/>
            <person name="Sun Y."/>
            <person name="Guo X."/>
            <person name="Huan P."/>
            <person name="Dong B."/>
            <person name="Zhang L."/>
            <person name="Hu X."/>
            <person name="Sun X."/>
            <person name="Wang J."/>
            <person name="Zhao C."/>
            <person name="Wang Y."/>
            <person name="Wang D."/>
            <person name="Huang X."/>
            <person name="Wang R."/>
            <person name="Lv J."/>
            <person name="Li Y."/>
            <person name="Zhang Z."/>
            <person name="Liu B."/>
            <person name="Lu W."/>
            <person name="Hui Y."/>
            <person name="Liang J."/>
            <person name="Zhou Z."/>
            <person name="Hou R."/>
            <person name="Li X."/>
            <person name="Liu Y."/>
            <person name="Li H."/>
            <person name="Ning X."/>
            <person name="Lin Y."/>
            <person name="Zhao L."/>
            <person name="Xing Q."/>
            <person name="Dou J."/>
            <person name="Li Y."/>
            <person name="Mao J."/>
            <person name="Guo H."/>
            <person name="Dou H."/>
            <person name="Li T."/>
            <person name="Mu C."/>
            <person name="Jiang W."/>
            <person name="Fu Q."/>
            <person name="Fu X."/>
            <person name="Miao Y."/>
            <person name="Liu J."/>
            <person name="Yu Q."/>
            <person name="Li R."/>
            <person name="Liao H."/>
            <person name="Li X."/>
            <person name="Kong Y."/>
            <person name="Jiang Z."/>
            <person name="Chourrout D."/>
            <person name="Li R."/>
            <person name="Bao Z."/>
        </authorList>
    </citation>
    <scope>NUCLEOTIDE SEQUENCE [LARGE SCALE GENOMIC DNA]</scope>
    <source>
        <strain evidence="11 12">PY_sf001</strain>
    </source>
</reference>
<protein>
    <submittedName>
        <fullName evidence="11">Sphingomyelin synthase-related protein 1</fullName>
    </submittedName>
</protein>
<dbReference type="GO" id="GO:0005789">
    <property type="term" value="C:endoplasmic reticulum membrane"/>
    <property type="evidence" value="ECO:0007669"/>
    <property type="project" value="TreeGrafter"/>
</dbReference>
<dbReference type="InterPro" id="IPR025749">
    <property type="entry name" value="Sphingomyelin_synth-like_dom"/>
</dbReference>
<gene>
    <name evidence="11" type="ORF">KP79_PYT15091</name>
</gene>
<dbReference type="GO" id="GO:0046513">
    <property type="term" value="P:ceramide biosynthetic process"/>
    <property type="evidence" value="ECO:0007669"/>
    <property type="project" value="TreeGrafter"/>
</dbReference>
<evidence type="ECO:0000256" key="1">
    <source>
        <dbReference type="ARBA" id="ARBA00004141"/>
    </source>
</evidence>
<evidence type="ECO:0000256" key="7">
    <source>
        <dbReference type="ARBA" id="ARBA00023098"/>
    </source>
</evidence>
<feature type="transmembrane region" description="Helical" evidence="9">
    <location>
        <begin position="105"/>
        <end position="126"/>
    </location>
</feature>
<feature type="transmembrane region" description="Helical" evidence="9">
    <location>
        <begin position="21"/>
        <end position="45"/>
    </location>
</feature>
<dbReference type="GO" id="GO:0000139">
    <property type="term" value="C:Golgi membrane"/>
    <property type="evidence" value="ECO:0007669"/>
    <property type="project" value="TreeGrafter"/>
</dbReference>
<evidence type="ECO:0000313" key="11">
    <source>
        <dbReference type="EMBL" id="OWF44473.1"/>
    </source>
</evidence>
<keyword evidence="12" id="KW-1185">Reference proteome</keyword>
<feature type="transmembrane region" description="Helical" evidence="9">
    <location>
        <begin position="71"/>
        <end position="93"/>
    </location>
</feature>
<dbReference type="Pfam" id="PF14360">
    <property type="entry name" value="PAP2_C"/>
    <property type="match status" value="1"/>
</dbReference>
<evidence type="ECO:0000256" key="9">
    <source>
        <dbReference type="SAM" id="Phobius"/>
    </source>
</evidence>
<comment type="subcellular location">
    <subcellularLocation>
        <location evidence="1">Membrane</location>
        <topology evidence="1">Multi-pass membrane protein</topology>
    </subcellularLocation>
</comment>
<evidence type="ECO:0000256" key="8">
    <source>
        <dbReference type="ARBA" id="ARBA00023136"/>
    </source>
</evidence>
<dbReference type="InterPro" id="IPR045221">
    <property type="entry name" value="Sphingomyelin_synth-like"/>
</dbReference>
<dbReference type="PANTHER" id="PTHR21290">
    <property type="entry name" value="SPHINGOMYELIN SYNTHETASE"/>
    <property type="match status" value="1"/>
</dbReference>
<comment type="caution">
    <text evidence="11">The sequence shown here is derived from an EMBL/GenBank/DDBJ whole genome shotgun (WGS) entry which is preliminary data.</text>
</comment>
<dbReference type="Proteomes" id="UP000242188">
    <property type="component" value="Unassembled WGS sequence"/>
</dbReference>
<dbReference type="GO" id="GO:0033188">
    <property type="term" value="F:sphingomyelin synthase activity"/>
    <property type="evidence" value="ECO:0007669"/>
    <property type="project" value="TreeGrafter"/>
</dbReference>
<feature type="transmembrane region" description="Helical" evidence="9">
    <location>
        <begin position="197"/>
        <end position="217"/>
    </location>
</feature>
<dbReference type="EMBL" id="NEDP02004772">
    <property type="protein sequence ID" value="OWF44473.1"/>
    <property type="molecule type" value="Genomic_DNA"/>
</dbReference>
<evidence type="ECO:0000256" key="6">
    <source>
        <dbReference type="ARBA" id="ARBA00022989"/>
    </source>
</evidence>
<organism evidence="11 12">
    <name type="scientific">Mizuhopecten yessoensis</name>
    <name type="common">Japanese scallop</name>
    <name type="synonym">Patinopecten yessoensis</name>
    <dbReference type="NCBI Taxonomy" id="6573"/>
    <lineage>
        <taxon>Eukaryota</taxon>
        <taxon>Metazoa</taxon>
        <taxon>Spiralia</taxon>
        <taxon>Lophotrochozoa</taxon>
        <taxon>Mollusca</taxon>
        <taxon>Bivalvia</taxon>
        <taxon>Autobranchia</taxon>
        <taxon>Pteriomorphia</taxon>
        <taxon>Pectinida</taxon>
        <taxon>Pectinoidea</taxon>
        <taxon>Pectinidae</taxon>
        <taxon>Mizuhopecten</taxon>
    </lineage>
</organism>
<dbReference type="AlphaFoldDB" id="A0A210Q6V4"/>
<comment type="similarity">
    <text evidence="2">Belongs to the sphingomyelin synthase family.</text>
</comment>
<keyword evidence="6 9" id="KW-1133">Transmembrane helix</keyword>
<evidence type="ECO:0000313" key="12">
    <source>
        <dbReference type="Proteomes" id="UP000242188"/>
    </source>
</evidence>
<dbReference type="GO" id="GO:0005886">
    <property type="term" value="C:plasma membrane"/>
    <property type="evidence" value="ECO:0007669"/>
    <property type="project" value="TreeGrafter"/>
</dbReference>
<evidence type="ECO:0000256" key="3">
    <source>
        <dbReference type="ARBA" id="ARBA00022679"/>
    </source>
</evidence>
<evidence type="ECO:0000256" key="2">
    <source>
        <dbReference type="ARBA" id="ARBA00005441"/>
    </source>
</evidence>
<proteinExistence type="inferred from homology"/>
<keyword evidence="7" id="KW-0443">Lipid metabolism</keyword>
<feature type="transmembrane region" description="Helical" evidence="9">
    <location>
        <begin position="223"/>
        <end position="240"/>
    </location>
</feature>
<evidence type="ECO:0000259" key="10">
    <source>
        <dbReference type="Pfam" id="PF14360"/>
    </source>
</evidence>
<accession>A0A210Q6V4</accession>
<sequence>MGSKSYDMFGKNVSPQTSQGICKVLASILYLFVAHATVSVTVIFVNDRLPDRDKHPPLPDLVLDNLPYKPWAAHAAEICLATEVLLWVAVASIHKQGLQIAHRTFLIAGTMYWLRSACILVTSMPVPDVHKKCYPFPEADVWDKLKRAFQFYSRFGLQLTGARTCGDYIFSGHTTILTVLNLFINEYAPRSRCFIRGITWGLNISGMVFILLCRGHYTIDVILAFYISYQVFTTYHHLLVKERTSTFPWKYVDSLAEWFEPSSDILPSFDKG</sequence>
<evidence type="ECO:0000256" key="4">
    <source>
        <dbReference type="ARBA" id="ARBA00022692"/>
    </source>
</evidence>
<keyword evidence="4 9" id="KW-0812">Transmembrane</keyword>
<dbReference type="GO" id="GO:0047493">
    <property type="term" value="F:ceramide cholinephosphotransferase activity"/>
    <property type="evidence" value="ECO:0007669"/>
    <property type="project" value="TreeGrafter"/>
</dbReference>
<dbReference type="OrthoDB" id="422827at2759"/>